<dbReference type="Gramene" id="Tc06v2_t001600.1">
    <property type="protein sequence ID" value="Tc06v2_p001600.1"/>
    <property type="gene ID" value="Tc06v2_g001600"/>
</dbReference>
<gene>
    <name evidence="2" type="primary">LOC108662406</name>
</gene>
<evidence type="ECO:0000313" key="1">
    <source>
        <dbReference type="Proteomes" id="UP000694886"/>
    </source>
</evidence>
<accession>A0AB32WFU2</accession>
<reference evidence="2" key="2">
    <citation type="submission" date="2025-08" db="UniProtKB">
        <authorList>
            <consortium name="RefSeq"/>
        </authorList>
    </citation>
    <scope>IDENTIFICATION</scope>
</reference>
<evidence type="ECO:0000313" key="2">
    <source>
        <dbReference type="RefSeq" id="XP_017978232.1"/>
    </source>
</evidence>
<dbReference type="RefSeq" id="XP_017978232.1">
    <property type="nucleotide sequence ID" value="XM_018122743.1"/>
</dbReference>
<organism evidence="1 2">
    <name type="scientific">Theobroma cacao</name>
    <name type="common">Cacao</name>
    <name type="synonym">Cocoa</name>
    <dbReference type="NCBI Taxonomy" id="3641"/>
    <lineage>
        <taxon>Eukaryota</taxon>
        <taxon>Viridiplantae</taxon>
        <taxon>Streptophyta</taxon>
        <taxon>Embryophyta</taxon>
        <taxon>Tracheophyta</taxon>
        <taxon>Spermatophyta</taxon>
        <taxon>Magnoliopsida</taxon>
        <taxon>eudicotyledons</taxon>
        <taxon>Gunneridae</taxon>
        <taxon>Pentapetalae</taxon>
        <taxon>rosids</taxon>
        <taxon>malvids</taxon>
        <taxon>Malvales</taxon>
        <taxon>Malvaceae</taxon>
        <taxon>Byttnerioideae</taxon>
        <taxon>Theobroma</taxon>
    </lineage>
</organism>
<dbReference type="Proteomes" id="UP000694886">
    <property type="component" value="Chromosome 6"/>
</dbReference>
<name>A0AB32WFU2_THECC</name>
<protein>
    <submittedName>
        <fullName evidence="2">CLP protease regulatory subunit CLPX2, mitochondrial-like</fullName>
    </submittedName>
</protein>
<dbReference type="GeneID" id="108662406"/>
<dbReference type="KEGG" id="tcc:108662406"/>
<reference evidence="1" key="1">
    <citation type="journal article" date="1997" name="Nucleic Acids Res.">
        <title>tRNAscan-SE: a program for improved detection of transfer RNA genes in genomic sequence.</title>
        <authorList>
            <person name="Lowe T.M."/>
            <person name="Eddy S.R."/>
        </authorList>
    </citation>
    <scope>NUCLEOTIDE SEQUENCE [LARGE SCALE GENOMIC DNA]</scope>
    <source>
        <strain evidence="1">r\B97-61/B2</strain>
    </source>
</reference>
<dbReference type="AlphaFoldDB" id="A0AB32WFU2"/>
<sequence>MKPKNAFGKQYKKMFSMNGTPRLESYGVNAVLDDEEAVGSADETGCGAKIPYGDGELDRFLAKRTLKDFVVCSPDAPSL</sequence>
<proteinExistence type="predicted"/>